<proteinExistence type="inferred from homology"/>
<dbReference type="Gene3D" id="1.10.10.10">
    <property type="entry name" value="Winged helix-like DNA-binding domain superfamily/Winged helix DNA-binding domain"/>
    <property type="match status" value="1"/>
</dbReference>
<dbReference type="InterPro" id="IPR015424">
    <property type="entry name" value="PyrdxlP-dep_Trfase"/>
</dbReference>
<dbReference type="Proteomes" id="UP000553776">
    <property type="component" value="Unassembled WGS sequence"/>
</dbReference>
<dbReference type="EMBL" id="JACJVR010000059">
    <property type="protein sequence ID" value="MBB6692787.1"/>
    <property type="molecule type" value="Genomic_DNA"/>
</dbReference>
<organism evidence="9 10">
    <name type="scientific">Cohnella xylanilytica</name>
    <dbReference type="NCBI Taxonomy" id="557555"/>
    <lineage>
        <taxon>Bacteria</taxon>
        <taxon>Bacillati</taxon>
        <taxon>Bacillota</taxon>
        <taxon>Bacilli</taxon>
        <taxon>Bacillales</taxon>
        <taxon>Paenibacillaceae</taxon>
        <taxon>Cohnella</taxon>
    </lineage>
</organism>
<comment type="cofactor">
    <cofactor evidence="1">
        <name>pyridoxal 5'-phosphate</name>
        <dbReference type="ChEBI" id="CHEBI:597326"/>
    </cofactor>
</comment>
<keyword evidence="3 9" id="KW-0032">Aminotransferase</keyword>
<dbReference type="PANTHER" id="PTHR46577">
    <property type="entry name" value="HTH-TYPE TRANSCRIPTIONAL REGULATORY PROTEIN GABR"/>
    <property type="match status" value="1"/>
</dbReference>
<dbReference type="PANTHER" id="PTHR46577:SF2">
    <property type="entry name" value="TRANSCRIPTIONAL REGULATORY PROTEIN"/>
    <property type="match status" value="1"/>
</dbReference>
<keyword evidence="10" id="KW-1185">Reference proteome</keyword>
<comment type="similarity">
    <text evidence="2">In the C-terminal section; belongs to the class-I pyridoxal-phosphate-dependent aminotransferase family.</text>
</comment>
<dbReference type="RefSeq" id="WP_185136770.1">
    <property type="nucleotide sequence ID" value="NZ_BORM01000010.1"/>
</dbReference>
<evidence type="ECO:0000256" key="4">
    <source>
        <dbReference type="ARBA" id="ARBA00022898"/>
    </source>
</evidence>
<gene>
    <name evidence="9" type="ORF">H7B90_15365</name>
</gene>
<comment type="caution">
    <text evidence="9">The sequence shown here is derived from an EMBL/GenBank/DDBJ whole genome shotgun (WGS) entry which is preliminary data.</text>
</comment>
<name>A0A841TW80_9BACL</name>
<evidence type="ECO:0000259" key="8">
    <source>
        <dbReference type="PROSITE" id="PS50949"/>
    </source>
</evidence>
<keyword evidence="9" id="KW-0808">Transferase</keyword>
<evidence type="ECO:0000256" key="3">
    <source>
        <dbReference type="ARBA" id="ARBA00022576"/>
    </source>
</evidence>
<evidence type="ECO:0000313" key="9">
    <source>
        <dbReference type="EMBL" id="MBB6692787.1"/>
    </source>
</evidence>
<evidence type="ECO:0000256" key="5">
    <source>
        <dbReference type="ARBA" id="ARBA00023015"/>
    </source>
</evidence>
<dbReference type="InterPro" id="IPR036390">
    <property type="entry name" value="WH_DNA-bd_sf"/>
</dbReference>
<protein>
    <submittedName>
        <fullName evidence="9">PLP-dependent aminotransferase family protein</fullName>
    </submittedName>
</protein>
<keyword evidence="4" id="KW-0663">Pyridoxal phosphate</keyword>
<evidence type="ECO:0000256" key="1">
    <source>
        <dbReference type="ARBA" id="ARBA00001933"/>
    </source>
</evidence>
<dbReference type="Pfam" id="PF00155">
    <property type="entry name" value="Aminotran_1_2"/>
    <property type="match status" value="1"/>
</dbReference>
<evidence type="ECO:0000256" key="7">
    <source>
        <dbReference type="ARBA" id="ARBA00023163"/>
    </source>
</evidence>
<evidence type="ECO:0000256" key="6">
    <source>
        <dbReference type="ARBA" id="ARBA00023125"/>
    </source>
</evidence>
<dbReference type="SMART" id="SM00345">
    <property type="entry name" value="HTH_GNTR"/>
    <property type="match status" value="1"/>
</dbReference>
<dbReference type="InterPro" id="IPR036388">
    <property type="entry name" value="WH-like_DNA-bd_sf"/>
</dbReference>
<keyword evidence="7" id="KW-0804">Transcription</keyword>
<dbReference type="PROSITE" id="PS50949">
    <property type="entry name" value="HTH_GNTR"/>
    <property type="match status" value="1"/>
</dbReference>
<sequence length="450" mass="51483">MRRRYSDILSDMERQIEEGRFAAGQKLPSVRQAAELYGCSAGTIARAYAELEKRHAVYSIAQSGYYVVENPENRRVGPESMTIDFASSSPDPGAFPYMDFRHCLNKALDTYQAELFTCGEPLGLPTLRRALVSHLADGQVFAPADRIVVTSGANQALEILARMPFPNRKTAILVEQPSYDLYLRYLEAEGIPVCGIARTVSGIDLKELEERFRSGGIKFFYTIPRYHCPLGTSYGAEERKAIARLASKYDVYVVEDDYMADLGEEPGRDPIFAYNETSHAIYVKSFSKIVFPGLRLGVAVLPEKLMKTFAAFKRYSDTSQLSQAALELYIQNGMYERHKRHIRDQYASRIRAVNEALRRHNDEGWIEAPELRYGVYVPFKLPRTVRLERLIRRLAEKKIDVVSGKRYYLAEFRDWEKLLRISVARARPERIEDGVREIVEEVRREAVSFV</sequence>
<dbReference type="InterPro" id="IPR000524">
    <property type="entry name" value="Tscrpt_reg_HTH_GntR"/>
</dbReference>
<dbReference type="SUPFAM" id="SSF46785">
    <property type="entry name" value="Winged helix' DNA-binding domain"/>
    <property type="match status" value="1"/>
</dbReference>
<reference evidence="9 10" key="1">
    <citation type="submission" date="2020-08" db="EMBL/GenBank/DDBJ databases">
        <title>Cohnella phylogeny.</title>
        <authorList>
            <person name="Dunlap C."/>
        </authorList>
    </citation>
    <scope>NUCLEOTIDE SEQUENCE [LARGE SCALE GENOMIC DNA]</scope>
    <source>
        <strain evidence="9 10">DSM 25239</strain>
    </source>
</reference>
<dbReference type="Pfam" id="PF00392">
    <property type="entry name" value="GntR"/>
    <property type="match status" value="1"/>
</dbReference>
<dbReference type="InterPro" id="IPR004839">
    <property type="entry name" value="Aminotransferase_I/II_large"/>
</dbReference>
<dbReference type="GO" id="GO:0003700">
    <property type="term" value="F:DNA-binding transcription factor activity"/>
    <property type="evidence" value="ECO:0007669"/>
    <property type="project" value="InterPro"/>
</dbReference>
<dbReference type="GO" id="GO:0008483">
    <property type="term" value="F:transaminase activity"/>
    <property type="evidence" value="ECO:0007669"/>
    <property type="project" value="UniProtKB-KW"/>
</dbReference>
<feature type="domain" description="HTH gntR-type" evidence="8">
    <location>
        <begin position="2"/>
        <end position="70"/>
    </location>
</feature>
<evidence type="ECO:0000313" key="10">
    <source>
        <dbReference type="Proteomes" id="UP000553776"/>
    </source>
</evidence>
<keyword evidence="5" id="KW-0805">Transcription regulation</keyword>
<dbReference type="Gene3D" id="3.40.640.10">
    <property type="entry name" value="Type I PLP-dependent aspartate aminotransferase-like (Major domain)"/>
    <property type="match status" value="1"/>
</dbReference>
<dbReference type="InterPro" id="IPR051446">
    <property type="entry name" value="HTH_trans_reg/aminotransferase"/>
</dbReference>
<accession>A0A841TW80</accession>
<dbReference type="GO" id="GO:0030170">
    <property type="term" value="F:pyridoxal phosphate binding"/>
    <property type="evidence" value="ECO:0007669"/>
    <property type="project" value="InterPro"/>
</dbReference>
<dbReference type="CDD" id="cd00609">
    <property type="entry name" value="AAT_like"/>
    <property type="match status" value="1"/>
</dbReference>
<dbReference type="CDD" id="cd07377">
    <property type="entry name" value="WHTH_GntR"/>
    <property type="match status" value="1"/>
</dbReference>
<keyword evidence="6" id="KW-0238">DNA-binding</keyword>
<dbReference type="SUPFAM" id="SSF53383">
    <property type="entry name" value="PLP-dependent transferases"/>
    <property type="match status" value="1"/>
</dbReference>
<dbReference type="InterPro" id="IPR015421">
    <property type="entry name" value="PyrdxlP-dep_Trfase_major"/>
</dbReference>
<dbReference type="AlphaFoldDB" id="A0A841TW80"/>
<dbReference type="GO" id="GO:0003677">
    <property type="term" value="F:DNA binding"/>
    <property type="evidence" value="ECO:0007669"/>
    <property type="project" value="UniProtKB-KW"/>
</dbReference>
<evidence type="ECO:0000256" key="2">
    <source>
        <dbReference type="ARBA" id="ARBA00005384"/>
    </source>
</evidence>